<evidence type="ECO:0000313" key="1">
    <source>
        <dbReference type="EMBL" id="KIK14989.1"/>
    </source>
</evidence>
<dbReference type="EMBL" id="KN833911">
    <property type="protein sequence ID" value="KIK14989.1"/>
    <property type="molecule type" value="Genomic_DNA"/>
</dbReference>
<reference evidence="1 2" key="1">
    <citation type="submission" date="2014-04" db="EMBL/GenBank/DDBJ databases">
        <authorList>
            <consortium name="DOE Joint Genome Institute"/>
            <person name="Kuo A."/>
            <person name="Kohler A."/>
            <person name="Costa M.D."/>
            <person name="Nagy L.G."/>
            <person name="Floudas D."/>
            <person name="Copeland A."/>
            <person name="Barry K.W."/>
            <person name="Cichocki N."/>
            <person name="Veneault-Fourrey C."/>
            <person name="LaButti K."/>
            <person name="Lindquist E.A."/>
            <person name="Lipzen A."/>
            <person name="Lundell T."/>
            <person name="Morin E."/>
            <person name="Murat C."/>
            <person name="Sun H."/>
            <person name="Tunlid A."/>
            <person name="Henrissat B."/>
            <person name="Grigoriev I.V."/>
            <person name="Hibbett D.S."/>
            <person name="Martin F."/>
            <person name="Nordberg H.P."/>
            <person name="Cantor M.N."/>
            <person name="Hua S.X."/>
        </authorList>
    </citation>
    <scope>NUCLEOTIDE SEQUENCE [LARGE SCALE GENOMIC DNA]</scope>
    <source>
        <strain evidence="1 2">441</strain>
    </source>
</reference>
<dbReference type="HOGENOM" id="CLU_018552_16_0_1"/>
<dbReference type="OrthoDB" id="2408877at2759"/>
<keyword evidence="2" id="KW-1185">Reference proteome</keyword>
<dbReference type="Proteomes" id="UP000054018">
    <property type="component" value="Unassembled WGS sequence"/>
</dbReference>
<gene>
    <name evidence="1" type="ORF">PISMIDRAFT_116012</name>
</gene>
<reference evidence="2" key="2">
    <citation type="submission" date="2015-01" db="EMBL/GenBank/DDBJ databases">
        <title>Evolutionary Origins and Diversification of the Mycorrhizal Mutualists.</title>
        <authorList>
            <consortium name="DOE Joint Genome Institute"/>
            <consortium name="Mycorrhizal Genomics Consortium"/>
            <person name="Kohler A."/>
            <person name="Kuo A."/>
            <person name="Nagy L.G."/>
            <person name="Floudas D."/>
            <person name="Copeland A."/>
            <person name="Barry K.W."/>
            <person name="Cichocki N."/>
            <person name="Veneault-Fourrey C."/>
            <person name="LaButti K."/>
            <person name="Lindquist E.A."/>
            <person name="Lipzen A."/>
            <person name="Lundell T."/>
            <person name="Morin E."/>
            <person name="Murat C."/>
            <person name="Riley R."/>
            <person name="Ohm R."/>
            <person name="Sun H."/>
            <person name="Tunlid A."/>
            <person name="Henrissat B."/>
            <person name="Grigoriev I.V."/>
            <person name="Hibbett D.S."/>
            <person name="Martin F."/>
        </authorList>
    </citation>
    <scope>NUCLEOTIDE SEQUENCE [LARGE SCALE GENOMIC DNA]</scope>
    <source>
        <strain evidence="2">441</strain>
    </source>
</reference>
<protein>
    <submittedName>
        <fullName evidence="1">Uncharacterized protein</fullName>
    </submittedName>
</protein>
<proteinExistence type="predicted"/>
<sequence length="186" mass="21133">MSLESSISDYTLDSFLSLLQTSEATFPAELALDHHQLISFENAIVALADEVEKLRYLNACKRAPHAPQLQLFEEWNLNNDLKKFHCKLHVDPDIFAYLVKKLEGHPVFSNNSNNPQLPIPVQLAIFLNGVGHYGNGAATEDVTEWAGVSVGTVYNCYRRVMVMLLQHHDNVIHFDPMELEDQEERD</sequence>
<organism evidence="1 2">
    <name type="scientific">Pisolithus microcarpus 441</name>
    <dbReference type="NCBI Taxonomy" id="765257"/>
    <lineage>
        <taxon>Eukaryota</taxon>
        <taxon>Fungi</taxon>
        <taxon>Dikarya</taxon>
        <taxon>Basidiomycota</taxon>
        <taxon>Agaricomycotina</taxon>
        <taxon>Agaricomycetes</taxon>
        <taxon>Agaricomycetidae</taxon>
        <taxon>Boletales</taxon>
        <taxon>Sclerodermatineae</taxon>
        <taxon>Pisolithaceae</taxon>
        <taxon>Pisolithus</taxon>
    </lineage>
</organism>
<name>A0A0C9YMA1_9AGAM</name>
<accession>A0A0C9YMA1</accession>
<evidence type="ECO:0000313" key="2">
    <source>
        <dbReference type="Proteomes" id="UP000054018"/>
    </source>
</evidence>
<dbReference type="AlphaFoldDB" id="A0A0C9YMA1"/>